<dbReference type="Pfam" id="PF22564">
    <property type="entry name" value="HAAS"/>
    <property type="match status" value="1"/>
</dbReference>
<evidence type="ECO:0000313" key="2">
    <source>
        <dbReference type="EMBL" id="PJE93974.1"/>
    </source>
</evidence>
<keyword evidence="1" id="KW-0472">Membrane</keyword>
<accession>A0A2M8LPT3</accession>
<proteinExistence type="predicted"/>
<feature type="transmembrane region" description="Helical" evidence="1">
    <location>
        <begin position="86"/>
        <end position="104"/>
    </location>
</feature>
<dbReference type="AlphaFoldDB" id="A0A2M8LPT3"/>
<feature type="transmembrane region" description="Helical" evidence="1">
    <location>
        <begin position="189"/>
        <end position="210"/>
    </location>
</feature>
<comment type="caution">
    <text evidence="2">The sequence shown here is derived from an EMBL/GenBank/DDBJ whole genome shotgun (WGS) entry which is preliminary data.</text>
</comment>
<feature type="transmembrane region" description="Helical" evidence="1">
    <location>
        <begin position="161"/>
        <end position="183"/>
    </location>
</feature>
<feature type="transmembrane region" description="Helical" evidence="1">
    <location>
        <begin position="116"/>
        <end position="140"/>
    </location>
</feature>
<name>A0A2M8LPT3_9ACTN</name>
<evidence type="ECO:0000256" key="1">
    <source>
        <dbReference type="SAM" id="Phobius"/>
    </source>
</evidence>
<gene>
    <name evidence="2" type="ORF">CUT44_30995</name>
</gene>
<reference evidence="2 3" key="1">
    <citation type="submission" date="2017-11" db="EMBL/GenBank/DDBJ databases">
        <title>Streptomyces carmine sp. nov., a novel actinomycete isolated from Sophora alopecuroides in Xinjiang, China.</title>
        <authorList>
            <person name="Wang Y."/>
            <person name="Luo X."/>
            <person name="Wan C."/>
            <person name="Zhang L."/>
        </authorList>
    </citation>
    <scope>NUCLEOTIDE SEQUENCE [LARGE SCALE GENOMIC DNA]</scope>
    <source>
        <strain evidence="2 3">TRM SA0054</strain>
    </source>
</reference>
<dbReference type="RefSeq" id="WP_100205334.1">
    <property type="nucleotide sequence ID" value="NZ_PGGW01000070.1"/>
</dbReference>
<dbReference type="NCBIfam" id="NF038403">
    <property type="entry name" value="perm_prefix_1"/>
    <property type="match status" value="1"/>
</dbReference>
<protein>
    <submittedName>
        <fullName evidence="2">Uncharacterized protein</fullName>
    </submittedName>
</protein>
<dbReference type="Proteomes" id="UP000230407">
    <property type="component" value="Unassembled WGS sequence"/>
</dbReference>
<sequence length="222" mass="22905">MRTAGEIEDVEEYAAELAAALYGPERARARLVAELRDGLADTVTAYAAEGLPHRLAVRRAVAEFGTVEEVAPSCQRELTVAQVRHTARAVALTAPLLAACWWLFLVTGQGGQLPPVARFLALPLAGAAAGAALLAATALITTGTLARRLPARLSAARRLPLATAWTGTATGVTLGLSALALVVSSPLTANWPLVAVSGVLATVSHTVVAASARACRRCVRTG</sequence>
<organism evidence="2 3">
    <name type="scientific">Streptomyces carminius</name>
    <dbReference type="NCBI Taxonomy" id="2665496"/>
    <lineage>
        <taxon>Bacteria</taxon>
        <taxon>Bacillati</taxon>
        <taxon>Actinomycetota</taxon>
        <taxon>Actinomycetes</taxon>
        <taxon>Kitasatosporales</taxon>
        <taxon>Streptomycetaceae</taxon>
        <taxon>Streptomyces</taxon>
    </lineage>
</organism>
<keyword evidence="1" id="KW-1133">Transmembrane helix</keyword>
<evidence type="ECO:0000313" key="3">
    <source>
        <dbReference type="Proteomes" id="UP000230407"/>
    </source>
</evidence>
<keyword evidence="3" id="KW-1185">Reference proteome</keyword>
<dbReference type="InterPro" id="IPR047928">
    <property type="entry name" value="Perm_prefix_1"/>
</dbReference>
<keyword evidence="1" id="KW-0812">Transmembrane</keyword>
<dbReference type="EMBL" id="PGGW01000070">
    <property type="protein sequence ID" value="PJE93974.1"/>
    <property type="molecule type" value="Genomic_DNA"/>
</dbReference>